<accession>A0ABV5BBL0</accession>
<evidence type="ECO:0000313" key="5">
    <source>
        <dbReference type="Proteomes" id="UP001580407"/>
    </source>
</evidence>
<dbReference type="PANTHER" id="PTHR13799">
    <property type="entry name" value="NGG1 INTERACTING FACTOR 3"/>
    <property type="match status" value="1"/>
</dbReference>
<comment type="similarity">
    <text evidence="1">Belongs to the GTP cyclohydrolase I type 2/NIF3 family.</text>
</comment>
<dbReference type="InterPro" id="IPR002678">
    <property type="entry name" value="DUF34/NIF3"/>
</dbReference>
<name>A0ABV5BBL0_9BACL</name>
<organism evidence="4 5">
    <name type="scientific">Paenibacillus terreus</name>
    <dbReference type="NCBI Taxonomy" id="1387834"/>
    <lineage>
        <taxon>Bacteria</taxon>
        <taxon>Bacillati</taxon>
        <taxon>Bacillota</taxon>
        <taxon>Bacilli</taxon>
        <taxon>Bacillales</taxon>
        <taxon>Paenibacillaceae</taxon>
        <taxon>Paenibacillus</taxon>
    </lineage>
</organism>
<comment type="caution">
    <text evidence="4">The sequence shown here is derived from an EMBL/GenBank/DDBJ whole genome shotgun (WGS) entry which is preliminary data.</text>
</comment>
<gene>
    <name evidence="4" type="ORF">ACE3NQ_17490</name>
</gene>
<dbReference type="Pfam" id="PF01784">
    <property type="entry name" value="DUF34_NIF3"/>
    <property type="match status" value="1"/>
</dbReference>
<sequence length="256" mass="28625">MNALTEDIDIVSPTVDKLLYGNPDTEVKGVVTAFSASQFVLGQAVALGANLIITHEGVFFSHQDERDWLKEDPVYQEKIRLIEQSGMAIFRFHDYVHRYKPDGIMTGMLRELGWQNYVSVHNPAATILNIPVMTLAEIADYLKKALQISYVRVSGDQFMPCTRVGILVGYRGSGRQAIPLFQQEEVDLIIAGEGPEWETPEYVKDAVQQGRSKALIMLGHAESEAPGMKYVAERLSEQFPGLPVSFVRDKAAFYIV</sequence>
<evidence type="ECO:0000256" key="1">
    <source>
        <dbReference type="ARBA" id="ARBA00006964"/>
    </source>
</evidence>
<evidence type="ECO:0000256" key="3">
    <source>
        <dbReference type="ARBA" id="ARBA00022723"/>
    </source>
</evidence>
<dbReference type="InterPro" id="IPR036069">
    <property type="entry name" value="DUF34/NIF3_sf"/>
</dbReference>
<protein>
    <recommendedName>
        <fullName evidence="2">GTP cyclohydrolase 1 type 2 homolog</fullName>
    </recommendedName>
</protein>
<dbReference type="RefSeq" id="WP_375526457.1">
    <property type="nucleotide sequence ID" value="NZ_JBHILM010000019.1"/>
</dbReference>
<dbReference type="PANTHER" id="PTHR13799:SF14">
    <property type="entry name" value="GTP CYCLOHYDROLASE 1 TYPE 2 HOMOLOG"/>
    <property type="match status" value="1"/>
</dbReference>
<dbReference type="Gene3D" id="3.40.1390.30">
    <property type="entry name" value="NIF3 (NGG1p interacting factor 3)-like"/>
    <property type="match status" value="2"/>
</dbReference>
<dbReference type="EMBL" id="JBHILM010000019">
    <property type="protein sequence ID" value="MFB5682714.1"/>
    <property type="molecule type" value="Genomic_DNA"/>
</dbReference>
<evidence type="ECO:0000256" key="2">
    <source>
        <dbReference type="ARBA" id="ARBA00022112"/>
    </source>
</evidence>
<dbReference type="Proteomes" id="UP001580407">
    <property type="component" value="Unassembled WGS sequence"/>
</dbReference>
<proteinExistence type="inferred from homology"/>
<reference evidence="4 5" key="1">
    <citation type="submission" date="2024-09" db="EMBL/GenBank/DDBJ databases">
        <authorList>
            <person name="Ruan L."/>
        </authorList>
    </citation>
    <scope>NUCLEOTIDE SEQUENCE [LARGE SCALE GENOMIC DNA]</scope>
    <source>
        <strain evidence="4 5">D33</strain>
    </source>
</reference>
<keyword evidence="3" id="KW-0479">Metal-binding</keyword>
<evidence type="ECO:0000313" key="4">
    <source>
        <dbReference type="EMBL" id="MFB5682714.1"/>
    </source>
</evidence>
<keyword evidence="5" id="KW-1185">Reference proteome</keyword>
<dbReference type="SUPFAM" id="SSF102705">
    <property type="entry name" value="NIF3 (NGG1p interacting factor 3)-like"/>
    <property type="match status" value="1"/>
</dbReference>